<proteinExistence type="predicted"/>
<keyword evidence="2" id="KW-1185">Reference proteome</keyword>
<reference evidence="1 2" key="1">
    <citation type="journal article" date="2007" name="PLoS Genet.">
        <title>A tale of two oxidation states: bacterial colonization of arsenic-rich environments.</title>
        <authorList>
            <person name="Muller D."/>
            <person name="Medigue C."/>
            <person name="Koechler S."/>
            <person name="Barbe V."/>
            <person name="Barakat M."/>
            <person name="Talla E."/>
            <person name="Bonnefoy V."/>
            <person name="Krin E."/>
            <person name="Arsene-Ploetze F."/>
            <person name="Carapito C."/>
            <person name="Chandler M."/>
            <person name="Cournoyer B."/>
            <person name="Cruveiller S."/>
            <person name="Dossat C."/>
            <person name="Duval S."/>
            <person name="Heymann M."/>
            <person name="Leize E."/>
            <person name="Lieutaud A."/>
            <person name="Lievremont D."/>
            <person name="Makita Y."/>
            <person name="Mangenot S."/>
            <person name="Nitschke W."/>
            <person name="Ortet P."/>
            <person name="Perdrial N."/>
            <person name="Schoepp B."/>
            <person name="Siguier N."/>
            <person name="Simeonova D.D."/>
            <person name="Rouy Z."/>
            <person name="Segurens B."/>
            <person name="Turlin E."/>
            <person name="Vallenet D."/>
            <person name="Van Dorsselaer A."/>
            <person name="Weiss S."/>
            <person name="Weissenbach J."/>
            <person name="Lett M.C."/>
            <person name="Danchin A."/>
            <person name="Bertin P.N."/>
        </authorList>
    </citation>
    <scope>NUCLEOTIDE SEQUENCE [LARGE SCALE GENOMIC DNA]</scope>
    <source>
        <strain evidence="2">ULPAs1</strain>
    </source>
</reference>
<gene>
    <name evidence="1" type="ordered locus">HEAR2191</name>
</gene>
<dbReference type="HOGENOM" id="CLU_2825229_0_0_4"/>
<accession>A4G740</accession>
<evidence type="ECO:0000313" key="1">
    <source>
        <dbReference type="EMBL" id="CAL62327.1"/>
    </source>
</evidence>
<organism evidence="1 2">
    <name type="scientific">Herminiimonas arsenicoxydans</name>
    <dbReference type="NCBI Taxonomy" id="204773"/>
    <lineage>
        <taxon>Bacteria</taxon>
        <taxon>Pseudomonadati</taxon>
        <taxon>Pseudomonadota</taxon>
        <taxon>Betaproteobacteria</taxon>
        <taxon>Burkholderiales</taxon>
        <taxon>Oxalobacteraceae</taxon>
        <taxon>Herminiimonas</taxon>
    </lineage>
</organism>
<dbReference type="EMBL" id="CU207211">
    <property type="protein sequence ID" value="CAL62327.1"/>
    <property type="molecule type" value="Genomic_DNA"/>
</dbReference>
<dbReference type="Proteomes" id="UP000006697">
    <property type="component" value="Chromosome"/>
</dbReference>
<evidence type="ECO:0000313" key="2">
    <source>
        <dbReference type="Proteomes" id="UP000006697"/>
    </source>
</evidence>
<dbReference type="AlphaFoldDB" id="A4G740"/>
<dbReference type="KEGG" id="har:HEAR2191"/>
<name>A4G740_HERAR</name>
<protein>
    <submittedName>
        <fullName evidence="1">Uncharacterized protein</fullName>
    </submittedName>
</protein>
<sequence length="66" mass="7208">MDAHLRTTCSGGPSKKSSNLQQRLYCMAEQNFNVTVLHSGGWSGAELIVTKAPEQNLLAQTRTLMS</sequence>
<dbReference type="STRING" id="204773.HEAR2191"/>